<dbReference type="EMBL" id="KI545894">
    <property type="protein sequence ID" value="EST04811.1"/>
    <property type="molecule type" value="Genomic_DNA"/>
</dbReference>
<evidence type="ECO:0000256" key="4">
    <source>
        <dbReference type="ARBA" id="ARBA00022968"/>
    </source>
</evidence>
<accession>V5E3Q3</accession>
<name>V5E3Q3_KALBG</name>
<dbReference type="AlphaFoldDB" id="V5E3Q3"/>
<evidence type="ECO:0008006" key="9">
    <source>
        <dbReference type="Google" id="ProtNLM"/>
    </source>
</evidence>
<dbReference type="Gene3D" id="3.50.4.10">
    <property type="entry name" value="Hepatocyte Growth Factor"/>
    <property type="match status" value="1"/>
</dbReference>
<keyword evidence="6" id="KW-0472">Membrane</keyword>
<dbReference type="HOGENOM" id="CLU_022549_1_1_1"/>
<sequence>MWADAFARHPSADWYIGYEADTYVLWPSLFRFLSTQDPTKEQIFGCASILVANQEVFANGGCPYVISGALMRATYGKDPHFAQRFEDDVVNSCCGDAELSIALRKSATVPIKRLGDAGARFNGERPREVLFEEGNWCTPVLSFHHVTSEEVNWLSGVEREIRTRSNGTVLYSSFFDYVTPPELKLALDVIENARNASGVDLNPTLDKWEAFSGSDHHVKQASRANGAEGCKKQCLESGECTSWVWSKADQDADGECHTMHDGVRVGKEYKGTGTRTSGWIAKEVASFKSRHACKAPPSA</sequence>
<keyword evidence="3" id="KW-0812">Transmembrane</keyword>
<evidence type="ECO:0000256" key="5">
    <source>
        <dbReference type="ARBA" id="ARBA00022989"/>
    </source>
</evidence>
<dbReference type="STRING" id="1365824.V5E3Q3"/>
<gene>
    <name evidence="7" type="ORF">PSEUBRA_SCAF8g02167</name>
</gene>
<keyword evidence="8" id="KW-1185">Reference proteome</keyword>
<dbReference type="InterPro" id="IPR026050">
    <property type="entry name" value="C1GALT1/C1GALT1_chp1"/>
</dbReference>
<evidence type="ECO:0000256" key="3">
    <source>
        <dbReference type="ARBA" id="ARBA00022692"/>
    </source>
</evidence>
<keyword evidence="5" id="KW-1133">Transmembrane helix</keyword>
<proteinExistence type="inferred from homology"/>
<evidence type="ECO:0000313" key="8">
    <source>
        <dbReference type="Proteomes" id="UP000019377"/>
    </source>
</evidence>
<protein>
    <recommendedName>
        <fullName evidence="9">Apple domain-containing protein</fullName>
    </recommendedName>
</protein>
<evidence type="ECO:0000256" key="2">
    <source>
        <dbReference type="ARBA" id="ARBA00006462"/>
    </source>
</evidence>
<dbReference type="GO" id="GO:0016020">
    <property type="term" value="C:membrane"/>
    <property type="evidence" value="ECO:0007669"/>
    <property type="project" value="UniProtKB-SubCell"/>
</dbReference>
<organism evidence="7 8">
    <name type="scientific">Kalmanozyma brasiliensis (strain GHG001)</name>
    <name type="common">Yeast</name>
    <name type="synonym">Pseudozyma brasiliensis</name>
    <dbReference type="NCBI Taxonomy" id="1365824"/>
    <lineage>
        <taxon>Eukaryota</taxon>
        <taxon>Fungi</taxon>
        <taxon>Dikarya</taxon>
        <taxon>Basidiomycota</taxon>
        <taxon>Ustilaginomycotina</taxon>
        <taxon>Ustilaginomycetes</taxon>
        <taxon>Ustilaginales</taxon>
        <taxon>Ustilaginaceae</taxon>
        <taxon>Kalmanozyma</taxon>
    </lineage>
</organism>
<evidence type="ECO:0000256" key="1">
    <source>
        <dbReference type="ARBA" id="ARBA00004606"/>
    </source>
</evidence>
<dbReference type="PANTHER" id="PTHR23033:SF47">
    <property type="entry name" value="APPLE DOMAIN-CONTAINING PROTEIN-RELATED"/>
    <property type="match status" value="1"/>
</dbReference>
<reference evidence="8" key="1">
    <citation type="journal article" date="2013" name="Genome Announc.">
        <title>Draft genome sequence of Pseudozyma brasiliensis sp. nov. strain GHG001, a high producer of endo-1,4-xylanase isolated from an insect pest of sugarcane.</title>
        <authorList>
            <person name="Oliveira J.V.D.C."/>
            <person name="dos Santos R.A.C."/>
            <person name="Borges T.A."/>
            <person name="Riano-Pachon D.M."/>
            <person name="Goldman G.H."/>
        </authorList>
    </citation>
    <scope>NUCLEOTIDE SEQUENCE [LARGE SCALE GENOMIC DNA]</scope>
    <source>
        <strain evidence="8">GHG001</strain>
    </source>
</reference>
<keyword evidence="4" id="KW-0735">Signal-anchor</keyword>
<evidence type="ECO:0000256" key="6">
    <source>
        <dbReference type="ARBA" id="ARBA00023136"/>
    </source>
</evidence>
<dbReference type="Proteomes" id="UP000019377">
    <property type="component" value="Unassembled WGS sequence"/>
</dbReference>
<dbReference type="PANTHER" id="PTHR23033">
    <property type="entry name" value="BETA1,3-GALACTOSYLTRANSFERASE"/>
    <property type="match status" value="1"/>
</dbReference>
<evidence type="ECO:0000313" key="7">
    <source>
        <dbReference type="EMBL" id="EST04811.1"/>
    </source>
</evidence>
<dbReference type="eggNOG" id="KOG2246">
    <property type="taxonomic scope" value="Eukaryota"/>
</dbReference>
<comment type="similarity">
    <text evidence="2">Belongs to the glycosyltransferase 31 family. Beta3-Gal-T subfamily.</text>
</comment>
<dbReference type="OrthoDB" id="414175at2759"/>
<comment type="subcellular location">
    <subcellularLocation>
        <location evidence="1">Membrane</location>
        <topology evidence="1">Single-pass type II membrane protein</topology>
    </subcellularLocation>
</comment>
<dbReference type="Gene3D" id="3.90.550.50">
    <property type="match status" value="1"/>
</dbReference>